<dbReference type="PANTHER" id="PTHR24246">
    <property type="entry name" value="OLFACTORY RECEPTOR AND ADENOSINE RECEPTOR"/>
    <property type="match status" value="1"/>
</dbReference>
<feature type="transmembrane region" description="Helical" evidence="12">
    <location>
        <begin position="26"/>
        <end position="46"/>
    </location>
</feature>
<comment type="caution">
    <text evidence="14">The sequence shown here is derived from an EMBL/GenBank/DDBJ whole genome shotgun (WGS) entry which is preliminary data.</text>
</comment>
<accession>A0AAW0XSY2</accession>
<evidence type="ECO:0000256" key="5">
    <source>
        <dbReference type="ARBA" id="ARBA00022989"/>
    </source>
</evidence>
<evidence type="ECO:0000313" key="15">
    <source>
        <dbReference type="Proteomes" id="UP001445076"/>
    </source>
</evidence>
<keyword evidence="8 11" id="KW-0675">Receptor</keyword>
<evidence type="ECO:0000256" key="4">
    <source>
        <dbReference type="ARBA" id="ARBA00022692"/>
    </source>
</evidence>
<keyword evidence="9" id="KW-0325">Glycoprotein</keyword>
<evidence type="ECO:0000256" key="9">
    <source>
        <dbReference type="ARBA" id="ARBA00023180"/>
    </source>
</evidence>
<dbReference type="CDD" id="cd00637">
    <property type="entry name" value="7tm_classA_rhodopsin-like"/>
    <property type="match status" value="1"/>
</dbReference>
<keyword evidence="4 11" id="KW-0812">Transmembrane</keyword>
<evidence type="ECO:0000256" key="12">
    <source>
        <dbReference type="SAM" id="Phobius"/>
    </source>
</evidence>
<evidence type="ECO:0000256" key="2">
    <source>
        <dbReference type="ARBA" id="ARBA00010663"/>
    </source>
</evidence>
<feature type="transmembrane region" description="Helical" evidence="12">
    <location>
        <begin position="58"/>
        <end position="81"/>
    </location>
</feature>
<comment type="similarity">
    <text evidence="2 11">Belongs to the G-protein coupled receptor 1 family.</text>
</comment>
<keyword evidence="15" id="KW-1185">Reference proteome</keyword>
<gene>
    <name evidence="14" type="ORF">OTU49_016527</name>
</gene>
<dbReference type="Pfam" id="PF00001">
    <property type="entry name" value="7tm_1"/>
    <property type="match status" value="1"/>
</dbReference>
<dbReference type="Gene3D" id="1.20.1070.10">
    <property type="entry name" value="Rhodopsin 7-helix transmembrane proteins"/>
    <property type="match status" value="1"/>
</dbReference>
<keyword evidence="7 12" id="KW-0472">Membrane</keyword>
<proteinExistence type="inferred from homology"/>
<evidence type="ECO:0000256" key="3">
    <source>
        <dbReference type="ARBA" id="ARBA00022475"/>
    </source>
</evidence>
<evidence type="ECO:0000259" key="13">
    <source>
        <dbReference type="PROSITE" id="PS50262"/>
    </source>
</evidence>
<keyword evidence="6 11" id="KW-0297">G-protein coupled receptor</keyword>
<dbReference type="GO" id="GO:0004930">
    <property type="term" value="F:G protein-coupled receptor activity"/>
    <property type="evidence" value="ECO:0007669"/>
    <property type="project" value="UniProtKB-KW"/>
</dbReference>
<evidence type="ECO:0000256" key="10">
    <source>
        <dbReference type="ARBA" id="ARBA00023224"/>
    </source>
</evidence>
<dbReference type="InterPro" id="IPR000276">
    <property type="entry name" value="GPCR_Rhodpsn"/>
</dbReference>
<evidence type="ECO:0000256" key="6">
    <source>
        <dbReference type="ARBA" id="ARBA00023040"/>
    </source>
</evidence>
<dbReference type="PRINTS" id="PR00237">
    <property type="entry name" value="GPCRRHODOPSN"/>
</dbReference>
<feature type="transmembrane region" description="Helical" evidence="12">
    <location>
        <begin position="169"/>
        <end position="193"/>
    </location>
</feature>
<dbReference type="EMBL" id="JARKIK010000014">
    <property type="protein sequence ID" value="KAK8747671.1"/>
    <property type="molecule type" value="Genomic_DNA"/>
</dbReference>
<dbReference type="PANTHER" id="PTHR24246:SF27">
    <property type="entry name" value="ADENOSINE RECEPTOR, ISOFORM A"/>
    <property type="match status" value="1"/>
</dbReference>
<organism evidence="14 15">
    <name type="scientific">Cherax quadricarinatus</name>
    <name type="common">Australian red claw crayfish</name>
    <dbReference type="NCBI Taxonomy" id="27406"/>
    <lineage>
        <taxon>Eukaryota</taxon>
        <taxon>Metazoa</taxon>
        <taxon>Ecdysozoa</taxon>
        <taxon>Arthropoda</taxon>
        <taxon>Crustacea</taxon>
        <taxon>Multicrustacea</taxon>
        <taxon>Malacostraca</taxon>
        <taxon>Eumalacostraca</taxon>
        <taxon>Eucarida</taxon>
        <taxon>Decapoda</taxon>
        <taxon>Pleocyemata</taxon>
        <taxon>Astacidea</taxon>
        <taxon>Parastacoidea</taxon>
        <taxon>Parastacidae</taxon>
        <taxon>Cherax</taxon>
    </lineage>
</organism>
<dbReference type="PROSITE" id="PS50262">
    <property type="entry name" value="G_PROTEIN_RECEP_F1_2"/>
    <property type="match status" value="1"/>
</dbReference>
<evidence type="ECO:0000313" key="14">
    <source>
        <dbReference type="EMBL" id="KAK8747671.1"/>
    </source>
</evidence>
<dbReference type="AlphaFoldDB" id="A0AAW0XSY2"/>
<feature type="domain" description="G-protein coupled receptors family 1 profile" evidence="13">
    <location>
        <begin position="38"/>
        <end position="277"/>
    </location>
</feature>
<keyword evidence="3" id="KW-1003">Cell membrane</keyword>
<feature type="transmembrane region" description="Helical" evidence="12">
    <location>
        <begin position="227"/>
        <end position="251"/>
    </location>
</feature>
<dbReference type="SUPFAM" id="SSF81321">
    <property type="entry name" value="Family A G protein-coupled receptor-like"/>
    <property type="match status" value="1"/>
</dbReference>
<evidence type="ECO:0000256" key="8">
    <source>
        <dbReference type="ARBA" id="ARBA00023170"/>
    </source>
</evidence>
<feature type="transmembrane region" description="Helical" evidence="12">
    <location>
        <begin position="142"/>
        <end position="163"/>
    </location>
</feature>
<protein>
    <recommendedName>
        <fullName evidence="13">G-protein coupled receptors family 1 profile domain-containing protein</fullName>
    </recommendedName>
</protein>
<keyword evidence="5 12" id="KW-1133">Transmembrane helix</keyword>
<dbReference type="InterPro" id="IPR017452">
    <property type="entry name" value="GPCR_Rhodpsn_7TM"/>
</dbReference>
<dbReference type="PROSITE" id="PS00237">
    <property type="entry name" value="G_PROTEIN_RECEP_F1_1"/>
    <property type="match status" value="1"/>
</dbReference>
<evidence type="ECO:0000256" key="11">
    <source>
        <dbReference type="RuleBase" id="RU000688"/>
    </source>
</evidence>
<dbReference type="Proteomes" id="UP001445076">
    <property type="component" value="Unassembled WGS sequence"/>
</dbReference>
<comment type="subcellular location">
    <subcellularLocation>
        <location evidence="1">Cell membrane</location>
        <topology evidence="1">Multi-pass membrane protein</topology>
    </subcellularLocation>
</comment>
<keyword evidence="10 11" id="KW-0807">Transducer</keyword>
<feature type="transmembrane region" description="Helical" evidence="12">
    <location>
        <begin position="257"/>
        <end position="279"/>
    </location>
</feature>
<name>A0AAW0XSY2_CHEQU</name>
<reference evidence="14 15" key="1">
    <citation type="journal article" date="2024" name="BMC Genomics">
        <title>Genome assembly of redclaw crayfish (Cherax quadricarinatus) provides insights into its immune adaptation and hypoxia tolerance.</title>
        <authorList>
            <person name="Liu Z."/>
            <person name="Zheng J."/>
            <person name="Li H."/>
            <person name="Fang K."/>
            <person name="Wang S."/>
            <person name="He J."/>
            <person name="Zhou D."/>
            <person name="Weng S."/>
            <person name="Chi M."/>
            <person name="Gu Z."/>
            <person name="He J."/>
            <person name="Li F."/>
            <person name="Wang M."/>
        </authorList>
    </citation>
    <scope>NUCLEOTIDE SEQUENCE [LARGE SCALE GENOMIC DNA]</scope>
    <source>
        <strain evidence="14">ZL_2023a</strain>
    </source>
</reference>
<dbReference type="GO" id="GO:0005886">
    <property type="term" value="C:plasma membrane"/>
    <property type="evidence" value="ECO:0007669"/>
    <property type="project" value="UniProtKB-SubCell"/>
</dbReference>
<feature type="transmembrane region" description="Helical" evidence="12">
    <location>
        <begin position="101"/>
        <end position="122"/>
    </location>
</feature>
<evidence type="ECO:0000256" key="1">
    <source>
        <dbReference type="ARBA" id="ARBA00004651"/>
    </source>
</evidence>
<sequence length="316" mass="35866">MFNHSSNNNTCNIYFIDDDAPEWLCWVRLLMSLVLVAESVLTVYVISSSVKMRKKSSTILVTNLALSGGLCGALVALFTLVKLTYLPEPHSLPQHFCIIIIPRYFHIVSVLCLSCLALDRYLAICWPLHYHSLMTDNQCKALGMSCWILPVLALIILILRAAFIHCFSAFPFLTTYIIAFSIALSIVVFMYALMAREFRLNRHQGPHVNKAMEEDNRRLREKTARDVLVMVFLNLLLALPDVIVKLVWVITKRTPNLSYHISPLLLFLHELVCLPLLAWRNADFRHALNSCCCASRKNASERGASQVTLDSQLSKQ</sequence>
<evidence type="ECO:0000256" key="7">
    <source>
        <dbReference type="ARBA" id="ARBA00023136"/>
    </source>
</evidence>